<evidence type="ECO:0000256" key="3">
    <source>
        <dbReference type="ARBA" id="ARBA00023242"/>
    </source>
</evidence>
<evidence type="ECO:0000313" key="6">
    <source>
        <dbReference type="EMBL" id="KAK4800796.1"/>
    </source>
</evidence>
<dbReference type="PANTHER" id="PTHR12972:SF0">
    <property type="entry name" value="PROTEIN DOWNSTREAM NEIGHBOR OF SON"/>
    <property type="match status" value="1"/>
</dbReference>
<dbReference type="Proteomes" id="UP001346149">
    <property type="component" value="Unassembled WGS sequence"/>
</dbReference>
<evidence type="ECO:0008006" key="8">
    <source>
        <dbReference type="Google" id="ProtNLM"/>
    </source>
</evidence>
<proteinExistence type="inferred from homology"/>
<accession>A0AAN7MTW2</accession>
<evidence type="ECO:0000256" key="5">
    <source>
        <dbReference type="SAM" id="MobiDB-lite"/>
    </source>
</evidence>
<dbReference type="AlphaFoldDB" id="A0AAN7MTW2"/>
<dbReference type="GO" id="GO:0005634">
    <property type="term" value="C:nucleus"/>
    <property type="evidence" value="ECO:0007669"/>
    <property type="project" value="UniProtKB-SubCell"/>
</dbReference>
<dbReference type="GO" id="GO:0033260">
    <property type="term" value="P:nuclear DNA replication"/>
    <property type="evidence" value="ECO:0007669"/>
    <property type="project" value="TreeGrafter"/>
</dbReference>
<comment type="subcellular location">
    <subcellularLocation>
        <location evidence="1">Nucleus</location>
    </subcellularLocation>
</comment>
<evidence type="ECO:0000313" key="7">
    <source>
        <dbReference type="Proteomes" id="UP001346149"/>
    </source>
</evidence>
<evidence type="ECO:0000256" key="2">
    <source>
        <dbReference type="ARBA" id="ARBA00022473"/>
    </source>
</evidence>
<reference evidence="6 7" key="1">
    <citation type="journal article" date="2023" name="Hortic Res">
        <title>Pangenome of water caltrop reveals structural variations and asymmetric subgenome divergence after allopolyploidization.</title>
        <authorList>
            <person name="Zhang X."/>
            <person name="Chen Y."/>
            <person name="Wang L."/>
            <person name="Yuan Y."/>
            <person name="Fang M."/>
            <person name="Shi L."/>
            <person name="Lu R."/>
            <person name="Comes H.P."/>
            <person name="Ma Y."/>
            <person name="Chen Y."/>
            <person name="Huang G."/>
            <person name="Zhou Y."/>
            <person name="Zheng Z."/>
            <person name="Qiu Y."/>
        </authorList>
    </citation>
    <scope>NUCLEOTIDE SEQUENCE [LARGE SCALE GENOMIC DNA]</scope>
    <source>
        <strain evidence="6">F231</strain>
    </source>
</reference>
<dbReference type="EMBL" id="JAXQNO010000003">
    <property type="protein sequence ID" value="KAK4800796.1"/>
    <property type="molecule type" value="Genomic_DNA"/>
</dbReference>
<feature type="region of interest" description="Disordered" evidence="5">
    <location>
        <begin position="1"/>
        <end position="41"/>
    </location>
</feature>
<gene>
    <name evidence="6" type="ORF">SAY86_021283</name>
</gene>
<comment type="caution">
    <text evidence="6">The sequence shown here is derived from an EMBL/GenBank/DDBJ whole genome shotgun (WGS) entry which is preliminary data.</text>
</comment>
<organism evidence="6 7">
    <name type="scientific">Trapa natans</name>
    <name type="common">Water chestnut</name>
    <dbReference type="NCBI Taxonomy" id="22666"/>
    <lineage>
        <taxon>Eukaryota</taxon>
        <taxon>Viridiplantae</taxon>
        <taxon>Streptophyta</taxon>
        <taxon>Embryophyta</taxon>
        <taxon>Tracheophyta</taxon>
        <taxon>Spermatophyta</taxon>
        <taxon>Magnoliopsida</taxon>
        <taxon>eudicotyledons</taxon>
        <taxon>Gunneridae</taxon>
        <taxon>Pentapetalae</taxon>
        <taxon>rosids</taxon>
        <taxon>malvids</taxon>
        <taxon>Myrtales</taxon>
        <taxon>Lythraceae</taxon>
        <taxon>Trapa</taxon>
    </lineage>
</organism>
<evidence type="ECO:0000256" key="1">
    <source>
        <dbReference type="ARBA" id="ARBA00004123"/>
    </source>
</evidence>
<sequence>MAVVAGPGSLPQDSLHPGGGDDGKGTLKAGSGVRRKTPSELRKEQLKQAIAAELVNESLISSVPSISDCGAINGLKKPGIVNPSRYIETRVDEVYPAKKSRLTMISAKENVKEGHSVDQANTLRNMPSFSWLADSRKLQFPSRQESSILPIENSENCASSQKTCIQSRFRSVAEISSSAENLPPLSEIDMNKALTGLLAQKHFSPVFTVDSSETSRGPSPVGEFLHYGISPCKTIPIDLTMKKIVRVVSSSPLNGIYRSIMQQSNEPLHTSTSSCPKDQMFKSSLGTAPSFSELRTKTVHSWIYPQSTLPTSLVSVLMSSAAATEIDFFRKREFGWEESFRSLYYMLRRRACHIFYVCTSQFVVVFTGTDEPEKDRYTWNAYISRSTRGLRSLLRVNGVCFSMPLCHSKVEQIATEDLVELLEIEKYNLGQARRPTPLVDIDNRPPSLLSLTGKKNIHGLYDILLNYRTYMTFLAGEDVPTLYSPVPFCNAALSIPEVRCIETKLADYVADPSSKRPPSPGASATSVGNIIEIKDAYLPPWIVCGLCEIISYQGDFEASFVTEGTSIGLNTALEALHDLRDNSVFGIPGAGVFPPLCSGSLKSLKFHEGSYTASISPA</sequence>
<dbReference type="PANTHER" id="PTHR12972">
    <property type="entry name" value="DOWNSTREAM NEIGHBOR OF SON"/>
    <property type="match status" value="1"/>
</dbReference>
<comment type="similarity">
    <text evidence="4">Belongs to the DONSON family.</text>
</comment>
<protein>
    <recommendedName>
        <fullName evidence="8">Protein downstream neighbor of Son</fullName>
    </recommendedName>
</protein>
<keyword evidence="2" id="KW-0217">Developmental protein</keyword>
<dbReference type="PRINTS" id="PR02064">
    <property type="entry name" value="DONSON"/>
</dbReference>
<dbReference type="InterPro" id="IPR024861">
    <property type="entry name" value="Donson"/>
</dbReference>
<keyword evidence="7" id="KW-1185">Reference proteome</keyword>
<keyword evidence="3" id="KW-0539">Nucleus</keyword>
<evidence type="ECO:0000256" key="4">
    <source>
        <dbReference type="ARBA" id="ARBA00025806"/>
    </source>
</evidence>
<name>A0AAN7MTW2_TRANT</name>